<protein>
    <submittedName>
        <fullName evidence="7">Peptidase</fullName>
    </submittedName>
</protein>
<proteinExistence type="inferred from homology"/>
<comment type="similarity">
    <text evidence="1">Belongs to the peptidase C40 family.</text>
</comment>
<evidence type="ECO:0000259" key="5">
    <source>
        <dbReference type="PROSITE" id="PS51781"/>
    </source>
</evidence>
<evidence type="ECO:0000256" key="2">
    <source>
        <dbReference type="ARBA" id="ARBA00022670"/>
    </source>
</evidence>
<dbReference type="Gene3D" id="2.30.30.40">
    <property type="entry name" value="SH3 Domains"/>
    <property type="match status" value="2"/>
</dbReference>
<evidence type="ECO:0000256" key="3">
    <source>
        <dbReference type="ARBA" id="ARBA00022801"/>
    </source>
</evidence>
<sequence length="271" mass="30674">MKAIVKKMIANLHAKPSQTSELVDEVLYGMTVEIIEETNHAWVYVKTLYQYEGYCQKDSLLIDDEKTESWLEEASFVIIQNFADVLCEPKIQTAKLATLVKGSIVRYLGPTEDSKEWAQIQLVTGQIGYTRTQWIQRRLTQNILPEHKFRENVVQTALSYLSTPYRWGGKTPLGIDCSGLCSMAYLLNGVVIYRDAKIVDGFPIKQIPFEQIQKGDLIYFPGHIAMYMGEDLYVHSSLGGNQVSTNSLNKEHPHYRNDLATTIIAVGSLFG</sequence>
<dbReference type="Pfam" id="PF00877">
    <property type="entry name" value="NLPC_P60"/>
    <property type="match status" value="1"/>
</dbReference>
<evidence type="ECO:0000259" key="6">
    <source>
        <dbReference type="PROSITE" id="PS51935"/>
    </source>
</evidence>
<dbReference type="GO" id="GO:0008234">
    <property type="term" value="F:cysteine-type peptidase activity"/>
    <property type="evidence" value="ECO:0007669"/>
    <property type="project" value="UniProtKB-KW"/>
</dbReference>
<dbReference type="InterPro" id="IPR000064">
    <property type="entry name" value="NLP_P60_dom"/>
</dbReference>
<dbReference type="PANTHER" id="PTHR47053">
    <property type="entry name" value="MUREIN DD-ENDOPEPTIDASE MEPH-RELATED"/>
    <property type="match status" value="1"/>
</dbReference>
<keyword evidence="3" id="KW-0378">Hydrolase</keyword>
<accession>A0A431UWK0</accession>
<dbReference type="PROSITE" id="PS51935">
    <property type="entry name" value="NLPC_P60"/>
    <property type="match status" value="1"/>
</dbReference>
<dbReference type="InterPro" id="IPR003646">
    <property type="entry name" value="SH3-like_bac-type"/>
</dbReference>
<dbReference type="AlphaFoldDB" id="A0A431UWK0"/>
<keyword evidence="2" id="KW-0645">Protease</keyword>
<organism evidence="7 8">
    <name type="scientific">Lysinibacillus telephonicus</name>
    <dbReference type="NCBI Taxonomy" id="1714840"/>
    <lineage>
        <taxon>Bacteria</taxon>
        <taxon>Bacillati</taxon>
        <taxon>Bacillota</taxon>
        <taxon>Bacilli</taxon>
        <taxon>Bacillales</taxon>
        <taxon>Bacillaceae</taxon>
        <taxon>Lysinibacillus</taxon>
    </lineage>
</organism>
<dbReference type="SUPFAM" id="SSF54001">
    <property type="entry name" value="Cysteine proteinases"/>
    <property type="match status" value="1"/>
</dbReference>
<feature type="domain" description="NlpC/P60" evidence="6">
    <location>
        <begin position="147"/>
        <end position="267"/>
    </location>
</feature>
<dbReference type="OrthoDB" id="9813368at2"/>
<dbReference type="PANTHER" id="PTHR47053:SF1">
    <property type="entry name" value="MUREIN DD-ENDOPEPTIDASE MEPH-RELATED"/>
    <property type="match status" value="1"/>
</dbReference>
<dbReference type="InterPro" id="IPR051202">
    <property type="entry name" value="Peptidase_C40"/>
</dbReference>
<keyword evidence="8" id="KW-1185">Reference proteome</keyword>
<dbReference type="Proteomes" id="UP000276349">
    <property type="component" value="Unassembled WGS sequence"/>
</dbReference>
<evidence type="ECO:0000256" key="1">
    <source>
        <dbReference type="ARBA" id="ARBA00007074"/>
    </source>
</evidence>
<dbReference type="EMBL" id="RXNR01000004">
    <property type="protein sequence ID" value="RTQ95779.1"/>
    <property type="molecule type" value="Genomic_DNA"/>
</dbReference>
<feature type="domain" description="SH3b" evidence="5">
    <location>
        <begin position="72"/>
        <end position="139"/>
    </location>
</feature>
<reference evidence="7 8" key="1">
    <citation type="submission" date="2018-12" db="EMBL/GenBank/DDBJ databases">
        <authorList>
            <person name="Yu L."/>
        </authorList>
    </citation>
    <scope>NUCLEOTIDE SEQUENCE [LARGE SCALE GENOMIC DNA]</scope>
    <source>
        <strain evidence="7 8">S5H2222</strain>
    </source>
</reference>
<evidence type="ECO:0000313" key="7">
    <source>
        <dbReference type="EMBL" id="RTQ95779.1"/>
    </source>
</evidence>
<name>A0A431UWK0_9BACI</name>
<dbReference type="GO" id="GO:0006508">
    <property type="term" value="P:proteolysis"/>
    <property type="evidence" value="ECO:0007669"/>
    <property type="project" value="UniProtKB-KW"/>
</dbReference>
<dbReference type="RefSeq" id="WP_126292645.1">
    <property type="nucleotide sequence ID" value="NZ_CP155468.1"/>
</dbReference>
<evidence type="ECO:0000256" key="4">
    <source>
        <dbReference type="ARBA" id="ARBA00022807"/>
    </source>
</evidence>
<gene>
    <name evidence="7" type="ORF">EKG35_02015</name>
</gene>
<dbReference type="PROSITE" id="PS51781">
    <property type="entry name" value="SH3B"/>
    <property type="match status" value="1"/>
</dbReference>
<dbReference type="InterPro" id="IPR038765">
    <property type="entry name" value="Papain-like_cys_pep_sf"/>
</dbReference>
<dbReference type="Gene3D" id="3.90.1720.10">
    <property type="entry name" value="endopeptidase domain like (from Nostoc punctiforme)"/>
    <property type="match status" value="1"/>
</dbReference>
<comment type="caution">
    <text evidence="7">The sequence shown here is derived from an EMBL/GenBank/DDBJ whole genome shotgun (WGS) entry which is preliminary data.</text>
</comment>
<evidence type="ECO:0000313" key="8">
    <source>
        <dbReference type="Proteomes" id="UP000276349"/>
    </source>
</evidence>
<keyword evidence="4" id="KW-0788">Thiol protease</keyword>
<dbReference type="Pfam" id="PF08239">
    <property type="entry name" value="SH3_3"/>
    <property type="match status" value="1"/>
</dbReference>